<comment type="caution">
    <text evidence="2">The sequence shown here is derived from an EMBL/GenBank/DDBJ whole genome shotgun (WGS) entry which is preliminary data.</text>
</comment>
<proteinExistence type="predicted"/>
<accession>A0A832GS86</accession>
<dbReference type="AlphaFoldDB" id="A0A832GS86"/>
<dbReference type="InterPro" id="IPR052548">
    <property type="entry name" value="Type_VII_TA_antitoxin"/>
</dbReference>
<protein>
    <recommendedName>
        <fullName evidence="1">Polymerase nucleotidyl transferase domain-containing protein</fullName>
    </recommendedName>
</protein>
<name>A0A832GS86_9BACT</name>
<evidence type="ECO:0000313" key="2">
    <source>
        <dbReference type="EMBL" id="HGV55979.1"/>
    </source>
</evidence>
<dbReference type="SUPFAM" id="SSF81301">
    <property type="entry name" value="Nucleotidyltransferase"/>
    <property type="match status" value="1"/>
</dbReference>
<dbReference type="InterPro" id="IPR043519">
    <property type="entry name" value="NT_sf"/>
</dbReference>
<dbReference type="EMBL" id="DSZU01000144">
    <property type="protein sequence ID" value="HGV55979.1"/>
    <property type="molecule type" value="Genomic_DNA"/>
</dbReference>
<dbReference type="InterPro" id="IPR002934">
    <property type="entry name" value="Polymerase_NTP_transf_dom"/>
</dbReference>
<gene>
    <name evidence="2" type="ORF">ENT73_07890</name>
</gene>
<dbReference type="GO" id="GO:0016779">
    <property type="term" value="F:nucleotidyltransferase activity"/>
    <property type="evidence" value="ECO:0007669"/>
    <property type="project" value="InterPro"/>
</dbReference>
<feature type="domain" description="Polymerase nucleotidyl transferase" evidence="1">
    <location>
        <begin position="15"/>
        <end position="96"/>
    </location>
</feature>
<evidence type="ECO:0000259" key="1">
    <source>
        <dbReference type="Pfam" id="PF01909"/>
    </source>
</evidence>
<dbReference type="PANTHER" id="PTHR33933">
    <property type="entry name" value="NUCLEOTIDYLTRANSFERASE"/>
    <property type="match status" value="1"/>
</dbReference>
<dbReference type="Gene3D" id="3.30.460.10">
    <property type="entry name" value="Beta Polymerase, domain 2"/>
    <property type="match status" value="1"/>
</dbReference>
<reference evidence="2" key="1">
    <citation type="journal article" date="2020" name="mSystems">
        <title>Genome- and Community-Level Interaction Insights into Carbon Utilization and Element Cycling Functions of Hydrothermarchaeota in Hydrothermal Sediment.</title>
        <authorList>
            <person name="Zhou Z."/>
            <person name="Liu Y."/>
            <person name="Xu W."/>
            <person name="Pan J."/>
            <person name="Luo Z.H."/>
            <person name="Li M."/>
        </authorList>
    </citation>
    <scope>NUCLEOTIDE SEQUENCE [LARGE SCALE GENOMIC DNA]</scope>
    <source>
        <strain evidence="2">SpSt-605</strain>
    </source>
</reference>
<dbReference type="PANTHER" id="PTHR33933:SF1">
    <property type="entry name" value="PROTEIN ADENYLYLTRANSFERASE MNTA-RELATED"/>
    <property type="match status" value="1"/>
</dbReference>
<organism evidence="2">
    <name type="scientific">Caldimicrobium thiodismutans</name>
    <dbReference type="NCBI Taxonomy" id="1653476"/>
    <lineage>
        <taxon>Bacteria</taxon>
        <taxon>Pseudomonadati</taxon>
        <taxon>Thermodesulfobacteriota</taxon>
        <taxon>Thermodesulfobacteria</taxon>
        <taxon>Thermodesulfobacteriales</taxon>
        <taxon>Thermodesulfobacteriaceae</taxon>
        <taxon>Caldimicrobium</taxon>
    </lineage>
</organism>
<sequence length="150" mass="17461">MKTPFYKEFEKLKPELLKKISDYYGENLLGLAIYGSAARGDLTVSSDIDLIIILKNSNLSPRERIQEFFEHIAEDVVLLGYSLALSPLIFTSEEIKPFNPFFLNFLEAFEVLYEREGTFSEILKRLQDYLNSGKIKRESLDGIIYYHYEL</sequence>
<dbReference type="Pfam" id="PF01909">
    <property type="entry name" value="NTP_transf_2"/>
    <property type="match status" value="1"/>
</dbReference>